<feature type="compositionally biased region" description="Polar residues" evidence="1">
    <location>
        <begin position="205"/>
        <end position="214"/>
    </location>
</feature>
<name>A0ABP0NUI7_9DINO</name>
<evidence type="ECO:0000256" key="1">
    <source>
        <dbReference type="SAM" id="MobiDB-lite"/>
    </source>
</evidence>
<gene>
    <name evidence="2" type="ORF">CCMP2556_LOCUS32635</name>
</gene>
<dbReference type="EMBL" id="CAXAMN010022106">
    <property type="protein sequence ID" value="CAK9066437.1"/>
    <property type="molecule type" value="Genomic_DNA"/>
</dbReference>
<sequence>MNLEAGAEVQVLFSAIKPVQTERRQHRFMDLVFVKIPSSVKLGFAGIACNAFEDCIWLTLRTGNPQEPLMKKPGKVPKAAKAKKKDQKGADQTDQTEAPEGEAIKQEQRPTSAPAAAAVVAAEVPKVKPIRLLLKCASSSGGQQDGPPATSSEAFVVGVAATRMDVVDLNESRPQPSERPKWKKLLQRGKGGQRLDVQRSEDQDQVSTSAQRQPQRGCFWESAWYQSTADKAGEAQGHGVAALPEGKRKTPEEDGQQPVQSKAEKGC</sequence>
<organism evidence="2 3">
    <name type="scientific">Durusdinium trenchii</name>
    <dbReference type="NCBI Taxonomy" id="1381693"/>
    <lineage>
        <taxon>Eukaryota</taxon>
        <taxon>Sar</taxon>
        <taxon>Alveolata</taxon>
        <taxon>Dinophyceae</taxon>
        <taxon>Suessiales</taxon>
        <taxon>Symbiodiniaceae</taxon>
        <taxon>Durusdinium</taxon>
    </lineage>
</organism>
<evidence type="ECO:0000313" key="3">
    <source>
        <dbReference type="Proteomes" id="UP001642484"/>
    </source>
</evidence>
<evidence type="ECO:0000313" key="2">
    <source>
        <dbReference type="EMBL" id="CAK9066437.1"/>
    </source>
</evidence>
<proteinExistence type="predicted"/>
<feature type="region of interest" description="Disordered" evidence="1">
    <location>
        <begin position="66"/>
        <end position="111"/>
    </location>
</feature>
<feature type="region of interest" description="Disordered" evidence="1">
    <location>
        <begin position="168"/>
        <end position="218"/>
    </location>
</feature>
<dbReference type="Proteomes" id="UP001642484">
    <property type="component" value="Unassembled WGS sequence"/>
</dbReference>
<comment type="caution">
    <text evidence="2">The sequence shown here is derived from an EMBL/GenBank/DDBJ whole genome shotgun (WGS) entry which is preliminary data.</text>
</comment>
<protein>
    <submittedName>
        <fullName evidence="2">Uncharacterized protein</fullName>
    </submittedName>
</protein>
<feature type="compositionally biased region" description="Basic residues" evidence="1">
    <location>
        <begin position="72"/>
        <end position="86"/>
    </location>
</feature>
<accession>A0ABP0NUI7</accession>
<keyword evidence="3" id="KW-1185">Reference proteome</keyword>
<feature type="region of interest" description="Disordered" evidence="1">
    <location>
        <begin position="230"/>
        <end position="267"/>
    </location>
</feature>
<reference evidence="2 3" key="1">
    <citation type="submission" date="2024-02" db="EMBL/GenBank/DDBJ databases">
        <authorList>
            <person name="Chen Y."/>
            <person name="Shah S."/>
            <person name="Dougan E. K."/>
            <person name="Thang M."/>
            <person name="Chan C."/>
        </authorList>
    </citation>
    <scope>NUCLEOTIDE SEQUENCE [LARGE SCALE GENOMIC DNA]</scope>
</reference>